<organism evidence="6 7">
    <name type="scientific">Rothia koreensis</name>
    <dbReference type="NCBI Taxonomy" id="592378"/>
    <lineage>
        <taxon>Bacteria</taxon>
        <taxon>Bacillati</taxon>
        <taxon>Actinomycetota</taxon>
        <taxon>Actinomycetes</taxon>
        <taxon>Micrococcales</taxon>
        <taxon>Micrococcaceae</taxon>
        <taxon>Rothia</taxon>
    </lineage>
</organism>
<comment type="cofactor">
    <cofactor evidence="1">
        <name>FAD</name>
        <dbReference type="ChEBI" id="CHEBI:57692"/>
    </cofactor>
</comment>
<keyword evidence="3" id="KW-0274">FAD</keyword>
<dbReference type="SUPFAM" id="SSF51905">
    <property type="entry name" value="FAD/NAD(P)-binding domain"/>
    <property type="match status" value="1"/>
</dbReference>
<dbReference type="InterPro" id="IPR036188">
    <property type="entry name" value="FAD/NAD-bd_sf"/>
</dbReference>
<protein>
    <submittedName>
        <fullName evidence="6">FAD-dependent oxidoreductase</fullName>
    </submittedName>
</protein>
<evidence type="ECO:0000313" key="7">
    <source>
        <dbReference type="Proteomes" id="UP000462152"/>
    </source>
</evidence>
<dbReference type="RefSeq" id="WP_129316307.1">
    <property type="nucleotide sequence ID" value="NZ_NOIQ01000023.1"/>
</dbReference>
<dbReference type="AlphaFoldDB" id="A0A7K1LK50"/>
<dbReference type="Pfam" id="PF01494">
    <property type="entry name" value="FAD_binding_3"/>
    <property type="match status" value="1"/>
</dbReference>
<proteinExistence type="predicted"/>
<sequence length="498" mass="53695">MSESTDTDVIVVGGGLVGLAAAAFLAQHGVRTTVFEKHPTTSIHPKARLVTVRSMELYRSLGIEEEIRAAGDQGNGFVIGQTLSDDLSTWIAPPAEDVESGNLSPTSPYSCDQQVLEPLVLNAARRFGAEVEFDSAVLGLAERADHVEATVRHAGQERIVSAQFVIAADGAGSAIRRHLGISMSGTEVPGRSVSAVFRADLSPALRGRFVDAVFCRAASTFLFARGNSGDRRWQMGTYVRPDWEGRPTEDLTDELSGLLRQATGLSDLEPDFDDVATWSTGAFVADRFRSGRIVLAGDAAHIMPPYGGMGGNTGVHDAHDAAWILAAVIRGDASHRLLDTYERERRPIDQVIVDQALLRSRKSPGQKEASGEIDALTLALGQRYGAPPGEEFEDPHEPSMADGTRAPHLTWRDGRSVHDLLSRRQFTAIVDGPITRTDSRAEFVALGRGDVATGQRDLWANTYGRAVGHLVRPDGVLAGEFEALDDVPGLIDRALHIR</sequence>
<evidence type="ECO:0000256" key="2">
    <source>
        <dbReference type="ARBA" id="ARBA00022630"/>
    </source>
</evidence>
<dbReference type="Gene3D" id="3.30.9.10">
    <property type="entry name" value="D-Amino Acid Oxidase, subunit A, domain 2"/>
    <property type="match status" value="1"/>
</dbReference>
<keyword evidence="7" id="KW-1185">Reference proteome</keyword>
<evidence type="ECO:0000256" key="3">
    <source>
        <dbReference type="ARBA" id="ARBA00022827"/>
    </source>
</evidence>
<dbReference type="OrthoDB" id="4246007at2"/>
<feature type="region of interest" description="Disordered" evidence="4">
    <location>
        <begin position="386"/>
        <end position="407"/>
    </location>
</feature>
<evidence type="ECO:0000259" key="5">
    <source>
        <dbReference type="Pfam" id="PF01494"/>
    </source>
</evidence>
<dbReference type="InterPro" id="IPR050641">
    <property type="entry name" value="RIFMO-like"/>
</dbReference>
<name>A0A7K1LK50_9MICC</name>
<dbReference type="Proteomes" id="UP000462152">
    <property type="component" value="Unassembled WGS sequence"/>
</dbReference>
<accession>A0A7K1LK50</accession>
<dbReference type="Gene3D" id="3.40.30.120">
    <property type="match status" value="1"/>
</dbReference>
<gene>
    <name evidence="6" type="ORF">GMA10_10215</name>
</gene>
<evidence type="ECO:0000256" key="4">
    <source>
        <dbReference type="SAM" id="MobiDB-lite"/>
    </source>
</evidence>
<dbReference type="GO" id="GO:0016709">
    <property type="term" value="F:oxidoreductase activity, acting on paired donors, with incorporation or reduction of molecular oxygen, NAD(P)H as one donor, and incorporation of one atom of oxygen"/>
    <property type="evidence" value="ECO:0007669"/>
    <property type="project" value="UniProtKB-ARBA"/>
</dbReference>
<dbReference type="Gene3D" id="3.50.50.60">
    <property type="entry name" value="FAD/NAD(P)-binding domain"/>
    <property type="match status" value="1"/>
</dbReference>
<feature type="domain" description="FAD-binding" evidence="5">
    <location>
        <begin position="6"/>
        <end position="356"/>
    </location>
</feature>
<dbReference type="EMBL" id="WOGT01000006">
    <property type="protein sequence ID" value="MUN55581.1"/>
    <property type="molecule type" value="Genomic_DNA"/>
</dbReference>
<dbReference type="PANTHER" id="PTHR43004">
    <property type="entry name" value="TRK SYSTEM POTASSIUM UPTAKE PROTEIN"/>
    <property type="match status" value="1"/>
</dbReference>
<dbReference type="PRINTS" id="PR00420">
    <property type="entry name" value="RNGMNOXGNASE"/>
</dbReference>
<dbReference type="GO" id="GO:0071949">
    <property type="term" value="F:FAD binding"/>
    <property type="evidence" value="ECO:0007669"/>
    <property type="project" value="InterPro"/>
</dbReference>
<keyword evidence="2" id="KW-0285">Flavoprotein</keyword>
<evidence type="ECO:0000313" key="6">
    <source>
        <dbReference type="EMBL" id="MUN55581.1"/>
    </source>
</evidence>
<dbReference type="PANTHER" id="PTHR43004:SF19">
    <property type="entry name" value="BINDING MONOOXYGENASE, PUTATIVE (JCVI)-RELATED"/>
    <property type="match status" value="1"/>
</dbReference>
<evidence type="ECO:0000256" key="1">
    <source>
        <dbReference type="ARBA" id="ARBA00001974"/>
    </source>
</evidence>
<comment type="caution">
    <text evidence="6">The sequence shown here is derived from an EMBL/GenBank/DDBJ whole genome shotgun (WGS) entry which is preliminary data.</text>
</comment>
<dbReference type="InterPro" id="IPR002938">
    <property type="entry name" value="FAD-bd"/>
</dbReference>
<reference evidence="6 7" key="1">
    <citation type="submission" date="2019-12" db="EMBL/GenBank/DDBJ databases">
        <authorList>
            <person name="Li J."/>
            <person name="Shi Y."/>
            <person name="Xu G."/>
            <person name="Xiao D."/>
            <person name="Ran X."/>
        </authorList>
    </citation>
    <scope>NUCLEOTIDE SEQUENCE [LARGE SCALE GENOMIC DNA]</scope>
    <source>
        <strain evidence="6 7">JCM 15915</strain>
    </source>
</reference>